<dbReference type="EMBL" id="JANPWB010000009">
    <property type="protein sequence ID" value="KAJ1155230.1"/>
    <property type="molecule type" value="Genomic_DNA"/>
</dbReference>
<feature type="compositionally biased region" description="Basic and acidic residues" evidence="1">
    <location>
        <begin position="116"/>
        <end position="131"/>
    </location>
</feature>
<reference evidence="2" key="1">
    <citation type="journal article" date="2022" name="bioRxiv">
        <title>Sequencing and chromosome-scale assembly of the giantPleurodeles waltlgenome.</title>
        <authorList>
            <person name="Brown T."/>
            <person name="Elewa A."/>
            <person name="Iarovenko S."/>
            <person name="Subramanian E."/>
            <person name="Araus A.J."/>
            <person name="Petzold A."/>
            <person name="Susuki M."/>
            <person name="Suzuki K.-i.T."/>
            <person name="Hayashi T."/>
            <person name="Toyoda A."/>
            <person name="Oliveira C."/>
            <person name="Osipova E."/>
            <person name="Leigh N.D."/>
            <person name="Simon A."/>
            <person name="Yun M.H."/>
        </authorList>
    </citation>
    <scope>NUCLEOTIDE SEQUENCE</scope>
    <source>
        <strain evidence="2">20211129_DDA</strain>
        <tissue evidence="2">Liver</tissue>
    </source>
</reference>
<proteinExistence type="predicted"/>
<protein>
    <recommendedName>
        <fullName evidence="4">Secreted protein</fullName>
    </recommendedName>
</protein>
<organism evidence="2 3">
    <name type="scientific">Pleurodeles waltl</name>
    <name type="common">Iberian ribbed newt</name>
    <dbReference type="NCBI Taxonomy" id="8319"/>
    <lineage>
        <taxon>Eukaryota</taxon>
        <taxon>Metazoa</taxon>
        <taxon>Chordata</taxon>
        <taxon>Craniata</taxon>
        <taxon>Vertebrata</taxon>
        <taxon>Euteleostomi</taxon>
        <taxon>Amphibia</taxon>
        <taxon>Batrachia</taxon>
        <taxon>Caudata</taxon>
        <taxon>Salamandroidea</taxon>
        <taxon>Salamandridae</taxon>
        <taxon>Pleurodelinae</taxon>
        <taxon>Pleurodeles</taxon>
    </lineage>
</organism>
<name>A0AAV7RUQ0_PLEWA</name>
<sequence>MMGRRNVARPLCRLVLTLPGITQFYRCGQRVPEDFRLQRRSQEDGARAIKIADGREAARQRYTEEQRGRMGRRKKTDSRRREVGRCGRNSGSPGGATRDYQPRFRRSVADSGASWDRLKGTRDVGKGEEGN</sequence>
<evidence type="ECO:0000313" key="2">
    <source>
        <dbReference type="EMBL" id="KAJ1155230.1"/>
    </source>
</evidence>
<gene>
    <name evidence="2" type="ORF">NDU88_007965</name>
</gene>
<evidence type="ECO:0000313" key="3">
    <source>
        <dbReference type="Proteomes" id="UP001066276"/>
    </source>
</evidence>
<evidence type="ECO:0008006" key="4">
    <source>
        <dbReference type="Google" id="ProtNLM"/>
    </source>
</evidence>
<evidence type="ECO:0000256" key="1">
    <source>
        <dbReference type="SAM" id="MobiDB-lite"/>
    </source>
</evidence>
<dbReference type="AlphaFoldDB" id="A0AAV7RUQ0"/>
<accession>A0AAV7RUQ0</accession>
<feature type="compositionally biased region" description="Basic and acidic residues" evidence="1">
    <location>
        <begin position="38"/>
        <end position="68"/>
    </location>
</feature>
<comment type="caution">
    <text evidence="2">The sequence shown here is derived from an EMBL/GenBank/DDBJ whole genome shotgun (WGS) entry which is preliminary data.</text>
</comment>
<feature type="compositionally biased region" description="Basic residues" evidence="1">
    <location>
        <begin position="69"/>
        <end position="78"/>
    </location>
</feature>
<feature type="region of interest" description="Disordered" evidence="1">
    <location>
        <begin position="38"/>
        <end position="131"/>
    </location>
</feature>
<keyword evidence="3" id="KW-1185">Reference proteome</keyword>
<dbReference type="Proteomes" id="UP001066276">
    <property type="component" value="Chromosome 5"/>
</dbReference>